<organism evidence="1 2">
    <name type="scientific">Telmatospirillum siberiense</name>
    <dbReference type="NCBI Taxonomy" id="382514"/>
    <lineage>
        <taxon>Bacteria</taxon>
        <taxon>Pseudomonadati</taxon>
        <taxon>Pseudomonadota</taxon>
        <taxon>Alphaproteobacteria</taxon>
        <taxon>Rhodospirillales</taxon>
        <taxon>Rhodospirillaceae</taxon>
        <taxon>Telmatospirillum</taxon>
    </lineage>
</organism>
<evidence type="ECO:0000313" key="2">
    <source>
        <dbReference type="Proteomes" id="UP000233293"/>
    </source>
</evidence>
<protein>
    <recommendedName>
        <fullName evidence="3">Carotenoid 1,2-hydratase</fullName>
    </recommendedName>
</protein>
<proteinExistence type="predicted"/>
<dbReference type="AlphaFoldDB" id="A0A2N3PTK0"/>
<comment type="caution">
    <text evidence="1">The sequence shown here is derived from an EMBL/GenBank/DDBJ whole genome shotgun (WGS) entry which is preliminary data.</text>
</comment>
<sequence>MAADFGPAFDTEVPSGGYLWWYLDGLSDDHRFAITLIAFVGSSFSPYYAWAGRRDPLNHCCINVALYGQSAGRWAMTERARDAVERTPASLRIGPSVLVWRDGALAIGVDELAFPVPRRIRGTIRMSPKALPATCFRFDGGGGHVWQPIAPRARIEVDLLYPKLRWSGDAYFDANCGQEPLEDGFRHWSWARAHRGGDSVILYDARRRDGGGASLALRFASSGAIEGLPPLPMATLSDTAWRLGRTMRADSGSEVLLRSTLEDTPFYARSLLEASLYGESALAFHECLSLDRFRSNMVRAMLPFRMPRAGRLFR</sequence>
<dbReference type="Proteomes" id="UP000233293">
    <property type="component" value="Unassembled WGS sequence"/>
</dbReference>
<dbReference type="EMBL" id="PIUM01000018">
    <property type="protein sequence ID" value="PKU23717.1"/>
    <property type="molecule type" value="Genomic_DNA"/>
</dbReference>
<gene>
    <name evidence="1" type="ORF">CWS72_15440</name>
</gene>
<dbReference type="CDD" id="cd21471">
    <property type="entry name" value="CrtC-like"/>
    <property type="match status" value="1"/>
</dbReference>
<name>A0A2N3PTK0_9PROT</name>
<evidence type="ECO:0008006" key="3">
    <source>
        <dbReference type="Google" id="ProtNLM"/>
    </source>
</evidence>
<keyword evidence="2" id="KW-1185">Reference proteome</keyword>
<dbReference type="OrthoDB" id="5491608at2"/>
<accession>A0A2N3PTK0</accession>
<dbReference type="SUPFAM" id="SSF159245">
    <property type="entry name" value="AttH-like"/>
    <property type="match status" value="1"/>
</dbReference>
<evidence type="ECO:0000313" key="1">
    <source>
        <dbReference type="EMBL" id="PKU23717.1"/>
    </source>
</evidence>
<reference evidence="2" key="1">
    <citation type="submission" date="2017-12" db="EMBL/GenBank/DDBJ databases">
        <title>Draft genome sequence of Telmatospirillum siberiense 26-4b1T, an acidotolerant peatland alphaproteobacterium potentially involved in sulfur cycling.</title>
        <authorList>
            <person name="Hausmann B."/>
            <person name="Pjevac P."/>
            <person name="Schreck K."/>
            <person name="Herbold C.W."/>
            <person name="Daims H."/>
            <person name="Wagner M."/>
            <person name="Pester M."/>
            <person name="Loy A."/>
        </authorList>
    </citation>
    <scope>NUCLEOTIDE SEQUENCE [LARGE SCALE GENOMIC DNA]</scope>
    <source>
        <strain evidence="2">26-4b1</strain>
    </source>
</reference>
<dbReference type="RefSeq" id="WP_101251570.1">
    <property type="nucleotide sequence ID" value="NZ_PIUM01000018.1"/>
</dbReference>